<dbReference type="GO" id="GO:0005975">
    <property type="term" value="P:carbohydrate metabolic process"/>
    <property type="evidence" value="ECO:0007669"/>
    <property type="project" value="UniProtKB-UniRule"/>
</dbReference>
<dbReference type="InterPro" id="IPR005900">
    <property type="entry name" value="6-phosphogluconolactonase_DevB"/>
</dbReference>
<comment type="catalytic activity">
    <reaction evidence="1 7">
        <text>6-phospho-D-glucono-1,5-lactone + H2O = 6-phospho-D-gluconate + H(+)</text>
        <dbReference type="Rhea" id="RHEA:12556"/>
        <dbReference type="ChEBI" id="CHEBI:15377"/>
        <dbReference type="ChEBI" id="CHEBI:15378"/>
        <dbReference type="ChEBI" id="CHEBI:57955"/>
        <dbReference type="ChEBI" id="CHEBI:58759"/>
        <dbReference type="EC" id="3.1.1.31"/>
    </reaction>
</comment>
<evidence type="ECO:0000256" key="1">
    <source>
        <dbReference type="ARBA" id="ARBA00000832"/>
    </source>
</evidence>
<comment type="pathway">
    <text evidence="3 7">Carbohydrate degradation; pentose phosphate pathway; D-ribulose 5-phosphate from D-glucose 6-phosphate (oxidative stage): step 2/3.</text>
</comment>
<name>A0A934QHN5_9PROT</name>
<sequence length="236" mass="24608">MTAGVDSPPVTAFPDRDLLAAGLAERVARDLAAAIDARGRATLAVPGGETPGRFLRALAQADIAWMRVRVTLTDERWVPPEDARSNARLVRANLLHGPAAAAEFVPLYAPGLSPETGAERQSRELDERMLPLDVCVLGMGADGHTASLFPGAEQLQEALDPACLQSLVAVHAPGAGEPRVSLSAPVLCGAGQVYLLIQGTEKRAALDAALTATSALEAPVRVVLTRAGPVEVVYAD</sequence>
<dbReference type="EMBL" id="NRRE01000022">
    <property type="protein sequence ID" value="MBK1697208.1"/>
    <property type="molecule type" value="Genomic_DNA"/>
</dbReference>
<dbReference type="InterPro" id="IPR037171">
    <property type="entry name" value="NagB/RpiA_transferase-like"/>
</dbReference>
<dbReference type="Gene3D" id="3.40.50.1360">
    <property type="match status" value="1"/>
</dbReference>
<dbReference type="InterPro" id="IPR006148">
    <property type="entry name" value="Glc/Gal-6P_isomerase"/>
</dbReference>
<comment type="caution">
    <text evidence="9">The sequence shown here is derived from an EMBL/GenBank/DDBJ whole genome shotgun (WGS) entry which is preliminary data.</text>
</comment>
<organism evidence="9 10">
    <name type="scientific">Rhodovibrio salinarum</name>
    <dbReference type="NCBI Taxonomy" id="1087"/>
    <lineage>
        <taxon>Bacteria</taxon>
        <taxon>Pseudomonadati</taxon>
        <taxon>Pseudomonadota</taxon>
        <taxon>Alphaproteobacteria</taxon>
        <taxon>Rhodospirillales</taxon>
        <taxon>Rhodovibrionaceae</taxon>
        <taxon>Rhodovibrio</taxon>
    </lineage>
</organism>
<dbReference type="CDD" id="cd01400">
    <property type="entry name" value="6PGL"/>
    <property type="match status" value="1"/>
</dbReference>
<protein>
    <recommendedName>
        <fullName evidence="6 7">6-phosphogluconolactonase</fullName>
        <shortName evidence="7">6PGL</shortName>
        <ecNumber evidence="5 7">3.1.1.31</ecNumber>
    </recommendedName>
</protein>
<dbReference type="GO" id="GO:0017057">
    <property type="term" value="F:6-phosphogluconolactonase activity"/>
    <property type="evidence" value="ECO:0007669"/>
    <property type="project" value="UniProtKB-UniRule"/>
</dbReference>
<dbReference type="InterPro" id="IPR039104">
    <property type="entry name" value="6PGL"/>
</dbReference>
<feature type="domain" description="Glucosamine/galactosamine-6-phosphate isomerase" evidence="8">
    <location>
        <begin position="14"/>
        <end position="226"/>
    </location>
</feature>
<reference evidence="9" key="2">
    <citation type="journal article" date="2020" name="Microorganisms">
        <title>Osmotic Adaptation and Compatible Solute Biosynthesis of Phototrophic Bacteria as Revealed from Genome Analyses.</title>
        <authorList>
            <person name="Imhoff J.F."/>
            <person name="Rahn T."/>
            <person name="Kunzel S."/>
            <person name="Keller A."/>
            <person name="Neulinger S.C."/>
        </authorList>
    </citation>
    <scope>NUCLEOTIDE SEQUENCE</scope>
    <source>
        <strain evidence="9">DSM 9154</strain>
    </source>
</reference>
<evidence type="ECO:0000256" key="6">
    <source>
        <dbReference type="ARBA" id="ARBA00020337"/>
    </source>
</evidence>
<gene>
    <name evidence="7 9" type="primary">pgl</name>
    <name evidence="9" type="ORF">CKO21_08100</name>
</gene>
<evidence type="ECO:0000256" key="3">
    <source>
        <dbReference type="ARBA" id="ARBA00004961"/>
    </source>
</evidence>
<reference evidence="9" key="1">
    <citation type="submission" date="2017-08" db="EMBL/GenBank/DDBJ databases">
        <authorList>
            <person name="Imhoff J.F."/>
            <person name="Rahn T."/>
            <person name="Kuenzel S."/>
            <person name="Neulinger S.C."/>
        </authorList>
    </citation>
    <scope>NUCLEOTIDE SEQUENCE</scope>
    <source>
        <strain evidence="9">DSM 9154</strain>
    </source>
</reference>
<evidence type="ECO:0000256" key="4">
    <source>
        <dbReference type="ARBA" id="ARBA00010662"/>
    </source>
</evidence>
<evidence type="ECO:0000313" key="10">
    <source>
        <dbReference type="Proteomes" id="UP000778970"/>
    </source>
</evidence>
<keyword evidence="7" id="KW-0378">Hydrolase</keyword>
<keyword evidence="10" id="KW-1185">Reference proteome</keyword>
<evidence type="ECO:0000256" key="7">
    <source>
        <dbReference type="RuleBase" id="RU365095"/>
    </source>
</evidence>
<accession>A0A934QHN5</accession>
<dbReference type="NCBIfam" id="TIGR01198">
    <property type="entry name" value="pgl"/>
    <property type="match status" value="1"/>
</dbReference>
<dbReference type="RefSeq" id="WP_027288239.1">
    <property type="nucleotide sequence ID" value="NZ_NRRE01000022.1"/>
</dbReference>
<dbReference type="EC" id="3.1.1.31" evidence="5 7"/>
<dbReference type="PANTHER" id="PTHR11054:SF0">
    <property type="entry name" value="6-PHOSPHOGLUCONOLACTONASE"/>
    <property type="match status" value="1"/>
</dbReference>
<dbReference type="SUPFAM" id="SSF100950">
    <property type="entry name" value="NagB/RpiA/CoA transferase-like"/>
    <property type="match status" value="1"/>
</dbReference>
<dbReference type="PANTHER" id="PTHR11054">
    <property type="entry name" value="6-PHOSPHOGLUCONOLACTONASE"/>
    <property type="match status" value="1"/>
</dbReference>
<dbReference type="Proteomes" id="UP000778970">
    <property type="component" value="Unassembled WGS sequence"/>
</dbReference>
<comment type="function">
    <text evidence="2 7">Hydrolysis of 6-phosphogluconolactone to 6-phosphogluconate.</text>
</comment>
<dbReference type="GO" id="GO:0006098">
    <property type="term" value="P:pentose-phosphate shunt"/>
    <property type="evidence" value="ECO:0007669"/>
    <property type="project" value="InterPro"/>
</dbReference>
<dbReference type="Pfam" id="PF01182">
    <property type="entry name" value="Glucosamine_iso"/>
    <property type="match status" value="1"/>
</dbReference>
<evidence type="ECO:0000256" key="2">
    <source>
        <dbReference type="ARBA" id="ARBA00002681"/>
    </source>
</evidence>
<dbReference type="AlphaFoldDB" id="A0A934QHN5"/>
<proteinExistence type="inferred from homology"/>
<evidence type="ECO:0000259" key="8">
    <source>
        <dbReference type="Pfam" id="PF01182"/>
    </source>
</evidence>
<evidence type="ECO:0000256" key="5">
    <source>
        <dbReference type="ARBA" id="ARBA00013198"/>
    </source>
</evidence>
<evidence type="ECO:0000313" key="9">
    <source>
        <dbReference type="EMBL" id="MBK1697208.1"/>
    </source>
</evidence>
<comment type="similarity">
    <text evidence="4 7">Belongs to the glucosamine/galactosamine-6-phosphate isomerase family. 6-phosphogluconolactonase subfamily.</text>
</comment>